<dbReference type="HOGENOM" id="CLU_3228210_0_0_6"/>
<dbReference type="Proteomes" id="UP000006135">
    <property type="component" value="Chromosome"/>
</dbReference>
<keyword evidence="2" id="KW-1185">Reference proteome</keyword>
<evidence type="ECO:0000313" key="1">
    <source>
        <dbReference type="EMBL" id="AEK58045.1"/>
    </source>
</evidence>
<dbReference type="EMBL" id="CP002573">
    <property type="protein sequence ID" value="AEK58045.1"/>
    <property type="molecule type" value="Genomic_DNA"/>
</dbReference>
<organism evidence="1 2">
    <name type="scientific">Acidithiobacillus caldus (strain SM-1)</name>
    <dbReference type="NCBI Taxonomy" id="990288"/>
    <lineage>
        <taxon>Bacteria</taxon>
        <taxon>Pseudomonadati</taxon>
        <taxon>Pseudomonadota</taxon>
        <taxon>Acidithiobacillia</taxon>
        <taxon>Acidithiobacillales</taxon>
        <taxon>Acidithiobacillaceae</taxon>
        <taxon>Acidithiobacillus</taxon>
    </lineage>
</organism>
<accession>F9ZNP3</accession>
<reference evidence="1 2" key="1">
    <citation type="journal article" date="2011" name="J. Genet. Genomics">
        <title>Unraveling the Acidithiobacillus caldus complete genome and its central metabolisms for carbon assimilation.</title>
        <authorList>
            <person name="You X.Y."/>
            <person name="Guo X."/>
            <person name="Zheng H.J."/>
            <person name="Zhang M.J."/>
            <person name="Liu L.J."/>
            <person name="Zhu Y.Q."/>
            <person name="Zhu B."/>
            <person name="Wang S.Y."/>
            <person name="Zhao G.P."/>
            <person name="Poetsch A."/>
            <person name="Jiang C.Y."/>
            <person name="Liu S.J."/>
        </authorList>
    </citation>
    <scope>NUCLEOTIDE SEQUENCE [LARGE SCALE GENOMIC DNA]</scope>
    <source>
        <strain evidence="1 2">SM-1</strain>
    </source>
</reference>
<gene>
    <name evidence="1" type="ordered locus">Atc_1396</name>
</gene>
<dbReference type="KEGG" id="acu:Atc_1396"/>
<name>F9ZNP3_ACICS</name>
<sequence>MRVLGTHELDQFRFCHDYGLSYERKPRLTPARCRPETGSAARN</sequence>
<evidence type="ECO:0000313" key="2">
    <source>
        <dbReference type="Proteomes" id="UP000006135"/>
    </source>
</evidence>
<dbReference type="AlphaFoldDB" id="F9ZNP3"/>
<proteinExistence type="predicted"/>
<protein>
    <submittedName>
        <fullName evidence="1">Uncharacterized protein</fullName>
    </submittedName>
</protein>